<dbReference type="OrthoDB" id="60033at2759"/>
<feature type="compositionally biased region" description="Basic and acidic residues" evidence="9">
    <location>
        <begin position="101"/>
        <end position="115"/>
    </location>
</feature>
<proteinExistence type="inferred from homology"/>
<dbReference type="EMBL" id="PJQD01000009">
    <property type="protein sequence ID" value="POY75856.1"/>
    <property type="molecule type" value="Genomic_DNA"/>
</dbReference>
<evidence type="ECO:0000256" key="2">
    <source>
        <dbReference type="ARBA" id="ARBA00006403"/>
    </source>
</evidence>
<sequence>MELALAPTLASSAAVPTRPNRATQRSVPAFLNKLYSMVSDTSTDDLIRWSEDGESFFVPSADRFGKELLPRFFKHSNFGSFVRQLNMYGFHKVPHLQQGVLKRDQSEDADVRESGLDPSPPLPSASRADRCCAPARAPAVVEFSNPHFVRGQPDLLCMIKRQKAGKGETAAAAAVAAAAGASSGITGPDGRASPSTTSLNIATLLSDLAAIRKHQTAISADLKDLQARNHALWQEALQSREKHKKQEETINKILRFLAGVFGGQVLDAGQAGSQPQVGADDSESPSASGAAAGSSANGIAGPSSARTGAGKSGRSGTGGGVVLMPKSRLLLEDVKGRQQQRRAALREWDGDDDVKIAEQPDEDYDEDEPGHGAGGGGGDDDDDDEIEEIPLLHAAEDEEDMPIISSALITSGPTSAPGALTRAPSNSSFPATSSSSRFSAIPSPADTTKPKDSPGPSSGLIDPSQYNMPPEAVRALLSAAGSNPQALQDFLRTSGANVTSSGTTPVASTSYGSSASGLPATSSALLPYHHQPLYNPTPSPLDFSFSSSLAPATTALTTAAAAMPSPISFESALAENNDVLSSVLSEKADIDQRTAALENQITKLLDNLPDDAREQVENEAANGESSNWAGIDWDNYTNDDGGVDFDKMLAQLSEICGSGFRVSARTMIASNNDAPIDYSELLSNNALDPSLTSTAASSAPTPSAGLIDPSLYNLGRESIGAQPAYEVTSPAGTDLASPASSVNSPASITSTKRPSASTTSRGRKRKSDVMGSETTPAEPPAVTTPGEESAGTRRSTRRKRS</sequence>
<dbReference type="PRINTS" id="PR00056">
    <property type="entry name" value="HSFDOMAIN"/>
</dbReference>
<dbReference type="GO" id="GO:0003700">
    <property type="term" value="F:DNA-binding transcription factor activity"/>
    <property type="evidence" value="ECO:0007669"/>
    <property type="project" value="InterPro"/>
</dbReference>
<evidence type="ECO:0000259" key="10">
    <source>
        <dbReference type="SMART" id="SM00415"/>
    </source>
</evidence>
<dbReference type="FunFam" id="1.10.10.10:FF:000027">
    <property type="entry name" value="Heat shock transcription factor 1"/>
    <property type="match status" value="1"/>
</dbReference>
<comment type="caution">
    <text evidence="11">The sequence shown here is derived from an EMBL/GenBank/DDBJ whole genome shotgun (WGS) entry which is preliminary data.</text>
</comment>
<keyword evidence="6" id="KW-0539">Nucleus</keyword>
<dbReference type="Gene3D" id="1.10.10.10">
    <property type="entry name" value="Winged helix-like DNA-binding domain superfamily/Winged helix DNA-binding domain"/>
    <property type="match status" value="1"/>
</dbReference>
<comment type="similarity">
    <text evidence="2 8">Belongs to the HSF family.</text>
</comment>
<evidence type="ECO:0000256" key="3">
    <source>
        <dbReference type="ARBA" id="ARBA00023015"/>
    </source>
</evidence>
<accession>A0A2S5BGF9</accession>
<protein>
    <recommendedName>
        <fullName evidence="10">HSF-type DNA-binding domain-containing protein</fullName>
    </recommendedName>
</protein>
<keyword evidence="3" id="KW-0805">Transcription regulation</keyword>
<dbReference type="GO" id="GO:0005634">
    <property type="term" value="C:nucleus"/>
    <property type="evidence" value="ECO:0007669"/>
    <property type="project" value="UniProtKB-SubCell"/>
</dbReference>
<evidence type="ECO:0000256" key="9">
    <source>
        <dbReference type="SAM" id="MobiDB-lite"/>
    </source>
</evidence>
<evidence type="ECO:0000313" key="11">
    <source>
        <dbReference type="EMBL" id="POY75856.1"/>
    </source>
</evidence>
<feature type="compositionally biased region" description="Basic and acidic residues" evidence="9">
    <location>
        <begin position="344"/>
        <end position="358"/>
    </location>
</feature>
<dbReference type="InterPro" id="IPR036388">
    <property type="entry name" value="WH-like_DNA-bd_sf"/>
</dbReference>
<evidence type="ECO:0000256" key="4">
    <source>
        <dbReference type="ARBA" id="ARBA00023125"/>
    </source>
</evidence>
<dbReference type="Pfam" id="PF00447">
    <property type="entry name" value="HSF_DNA-bind"/>
    <property type="match status" value="1"/>
</dbReference>
<evidence type="ECO:0000313" key="12">
    <source>
        <dbReference type="Proteomes" id="UP000237144"/>
    </source>
</evidence>
<reference evidence="11 12" key="1">
    <citation type="journal article" date="2018" name="Front. Microbiol.">
        <title>Prospects for Fungal Bioremediation of Acidic Radioactive Waste Sites: Characterization and Genome Sequence of Rhodotorula taiwanensis MD1149.</title>
        <authorList>
            <person name="Tkavc R."/>
            <person name="Matrosova V.Y."/>
            <person name="Grichenko O.E."/>
            <person name="Gostincar C."/>
            <person name="Volpe R.P."/>
            <person name="Klimenkova P."/>
            <person name="Gaidamakova E.K."/>
            <person name="Zhou C.E."/>
            <person name="Stewart B.J."/>
            <person name="Lyman M.G."/>
            <person name="Malfatti S.A."/>
            <person name="Rubinfeld B."/>
            <person name="Courtot M."/>
            <person name="Singh J."/>
            <person name="Dalgard C.L."/>
            <person name="Hamilton T."/>
            <person name="Frey K.G."/>
            <person name="Gunde-Cimerman N."/>
            <person name="Dugan L."/>
            <person name="Daly M.J."/>
        </authorList>
    </citation>
    <scope>NUCLEOTIDE SEQUENCE [LARGE SCALE GENOMIC DNA]</scope>
    <source>
        <strain evidence="11 12">MD1149</strain>
    </source>
</reference>
<name>A0A2S5BGF9_9BASI</name>
<dbReference type="STRING" id="741276.A0A2S5BGF9"/>
<dbReference type="PANTHER" id="PTHR10015:SF427">
    <property type="entry name" value="HEAT SHOCK FACTOR PROTEIN"/>
    <property type="match status" value="1"/>
</dbReference>
<feature type="compositionally biased region" description="Low complexity" evidence="9">
    <location>
        <begin position="773"/>
        <end position="788"/>
    </location>
</feature>
<keyword evidence="12" id="KW-1185">Reference proteome</keyword>
<dbReference type="GO" id="GO:0043565">
    <property type="term" value="F:sequence-specific DNA binding"/>
    <property type="evidence" value="ECO:0007669"/>
    <property type="project" value="InterPro"/>
</dbReference>
<dbReference type="InterPro" id="IPR000232">
    <property type="entry name" value="HSF_DNA-bd"/>
</dbReference>
<dbReference type="SUPFAM" id="SSF46785">
    <property type="entry name" value="Winged helix' DNA-binding domain"/>
    <property type="match status" value="1"/>
</dbReference>
<dbReference type="Proteomes" id="UP000237144">
    <property type="component" value="Unassembled WGS sequence"/>
</dbReference>
<evidence type="ECO:0000256" key="7">
    <source>
        <dbReference type="ARBA" id="ARBA00062171"/>
    </source>
</evidence>
<feature type="compositionally biased region" description="Low complexity" evidence="9">
    <location>
        <begin position="284"/>
        <end position="309"/>
    </location>
</feature>
<feature type="region of interest" description="Disordered" evidence="9">
    <location>
        <begin position="271"/>
        <end position="322"/>
    </location>
</feature>
<evidence type="ECO:0000256" key="5">
    <source>
        <dbReference type="ARBA" id="ARBA00023163"/>
    </source>
</evidence>
<evidence type="ECO:0000256" key="1">
    <source>
        <dbReference type="ARBA" id="ARBA00004123"/>
    </source>
</evidence>
<feature type="compositionally biased region" description="Acidic residues" evidence="9">
    <location>
        <begin position="359"/>
        <end position="368"/>
    </location>
</feature>
<keyword evidence="5" id="KW-0804">Transcription</keyword>
<evidence type="ECO:0000256" key="6">
    <source>
        <dbReference type="ARBA" id="ARBA00023242"/>
    </source>
</evidence>
<gene>
    <name evidence="11" type="ORF">BMF94_0938</name>
</gene>
<feature type="compositionally biased region" description="Acidic residues" evidence="9">
    <location>
        <begin position="378"/>
        <end position="388"/>
    </location>
</feature>
<dbReference type="SMART" id="SM00415">
    <property type="entry name" value="HSF"/>
    <property type="match status" value="1"/>
</dbReference>
<feature type="region of interest" description="Disordered" evidence="9">
    <location>
        <begin position="100"/>
        <end position="129"/>
    </location>
</feature>
<organism evidence="11 12">
    <name type="scientific">Rhodotorula taiwanensis</name>
    <dbReference type="NCBI Taxonomy" id="741276"/>
    <lineage>
        <taxon>Eukaryota</taxon>
        <taxon>Fungi</taxon>
        <taxon>Dikarya</taxon>
        <taxon>Basidiomycota</taxon>
        <taxon>Pucciniomycotina</taxon>
        <taxon>Microbotryomycetes</taxon>
        <taxon>Sporidiobolales</taxon>
        <taxon>Sporidiobolaceae</taxon>
        <taxon>Rhodotorula</taxon>
    </lineage>
</organism>
<feature type="compositionally biased region" description="Gly residues" evidence="9">
    <location>
        <begin position="310"/>
        <end position="321"/>
    </location>
</feature>
<dbReference type="AlphaFoldDB" id="A0A2S5BGF9"/>
<keyword evidence="4" id="KW-0238">DNA-binding</keyword>
<feature type="compositionally biased region" description="Low complexity" evidence="9">
    <location>
        <begin position="423"/>
        <end position="445"/>
    </location>
</feature>
<comment type="subcellular location">
    <subcellularLocation>
        <location evidence="1">Nucleus</location>
    </subcellularLocation>
</comment>
<comment type="subunit">
    <text evidence="7">Homotrimer. Homotrimerization increases the affinity of HSF1 to DNA. Interacts with transcriptional coregulator SSA1 on chromatin.</text>
</comment>
<feature type="compositionally biased region" description="Low complexity" evidence="9">
    <location>
        <begin position="736"/>
        <end position="747"/>
    </location>
</feature>
<feature type="region of interest" description="Disordered" evidence="9">
    <location>
        <begin position="342"/>
        <end position="467"/>
    </location>
</feature>
<dbReference type="InterPro" id="IPR036390">
    <property type="entry name" value="WH_DNA-bd_sf"/>
</dbReference>
<evidence type="ECO:0000256" key="8">
    <source>
        <dbReference type="RuleBase" id="RU004020"/>
    </source>
</evidence>
<feature type="region of interest" description="Disordered" evidence="9">
    <location>
        <begin position="729"/>
        <end position="801"/>
    </location>
</feature>
<feature type="domain" description="HSF-type DNA-binding" evidence="10">
    <location>
        <begin position="26"/>
        <end position="162"/>
    </location>
</feature>
<dbReference type="PANTHER" id="PTHR10015">
    <property type="entry name" value="HEAT SHOCK TRANSCRIPTION FACTOR"/>
    <property type="match status" value="1"/>
</dbReference>
<feature type="compositionally biased region" description="Polar residues" evidence="9">
    <location>
        <begin position="748"/>
        <end position="760"/>
    </location>
</feature>